<dbReference type="InterPro" id="IPR041682">
    <property type="entry name" value="AAA_14"/>
</dbReference>
<feature type="domain" description="DUF4143" evidence="2">
    <location>
        <begin position="227"/>
        <end position="377"/>
    </location>
</feature>
<evidence type="ECO:0008006" key="4">
    <source>
        <dbReference type="Google" id="ProtNLM"/>
    </source>
</evidence>
<dbReference type="PANTHER" id="PTHR33295:SF8">
    <property type="entry name" value="AAA+ ATPASE DOMAIN-CONTAINING PROTEIN"/>
    <property type="match status" value="1"/>
</dbReference>
<dbReference type="InterPro" id="IPR025420">
    <property type="entry name" value="DUF4143"/>
</dbReference>
<reference evidence="3" key="1">
    <citation type="submission" date="2018-01" db="EMBL/GenBank/DDBJ databases">
        <authorList>
            <person name="Regsiter A."/>
            <person name="William W."/>
        </authorList>
    </citation>
    <scope>NUCLEOTIDE SEQUENCE</scope>
    <source>
        <strain evidence="3">TRIP AH-1</strain>
    </source>
</reference>
<proteinExistence type="predicted"/>
<sequence length="440" mass="51403">MIGQEIERKLEDFRELGIPSYFKRDNKLIMVDGMVSTVIGARRAGKSFRVLQAADEMIKQQKIKSINQVCFLDFDNPILSSMTAGELKSIQQTFLKLNPENDLKTPILFIMDEIHKIPGWEEYVIDLSRNTNWKVIVTGSSSKMLKHDLATELRGKAVPSAVYPLSLKEFIRFKEVNLKIGSTKGQAEARRLFDEYLKWGAYPAIVGVEEYTKEVLLREYFDTMILKDIIQRYDVSKPRQCIHLYHYLLSNISKAHTLQSTFRYLKQSGFNTSKDTVRDYVTWAEDSWLMFFIPIYSDSLKEQERNYKKVYAVDWALANYNSLVWDGSYSRALENMVFINLSRMWHRVHYYLTRKNRQEVDFIVIDESGRPAMAVQVCMDLRNEETLRRELEPLVATANYFNIKENIIVTYNEEKVFSDQGVSVKAVPAWKWLMNENSQA</sequence>
<dbReference type="Pfam" id="PF13635">
    <property type="entry name" value="DUF4143"/>
    <property type="match status" value="1"/>
</dbReference>
<protein>
    <recommendedName>
        <fullName evidence="4">ATPase</fullName>
    </recommendedName>
</protein>
<evidence type="ECO:0000259" key="2">
    <source>
        <dbReference type="Pfam" id="PF13635"/>
    </source>
</evidence>
<gene>
    <name evidence="3" type="ORF">PITCH_A1430024</name>
</gene>
<evidence type="ECO:0000259" key="1">
    <source>
        <dbReference type="Pfam" id="PF13173"/>
    </source>
</evidence>
<dbReference type="EMBL" id="OJIN01000050">
    <property type="protein sequence ID" value="SPD72640.1"/>
    <property type="molecule type" value="Genomic_DNA"/>
</dbReference>
<dbReference type="Pfam" id="PF13173">
    <property type="entry name" value="AAA_14"/>
    <property type="match status" value="1"/>
</dbReference>
<dbReference type="AlphaFoldDB" id="A0A445MT42"/>
<organism evidence="3">
    <name type="scientific">uncultured Desulfobacterium sp</name>
    <dbReference type="NCBI Taxonomy" id="201089"/>
    <lineage>
        <taxon>Bacteria</taxon>
        <taxon>Pseudomonadati</taxon>
        <taxon>Thermodesulfobacteriota</taxon>
        <taxon>Desulfobacteria</taxon>
        <taxon>Desulfobacterales</taxon>
        <taxon>Desulfobacteriaceae</taxon>
        <taxon>Desulfobacterium</taxon>
        <taxon>environmental samples</taxon>
    </lineage>
</organism>
<dbReference type="PANTHER" id="PTHR33295">
    <property type="entry name" value="ATPASE"/>
    <property type="match status" value="1"/>
</dbReference>
<feature type="domain" description="AAA" evidence="1">
    <location>
        <begin position="35"/>
        <end position="170"/>
    </location>
</feature>
<name>A0A445MT42_9BACT</name>
<accession>A0A445MT42</accession>
<dbReference type="SUPFAM" id="SSF52540">
    <property type="entry name" value="P-loop containing nucleoside triphosphate hydrolases"/>
    <property type="match status" value="1"/>
</dbReference>
<dbReference type="InterPro" id="IPR027417">
    <property type="entry name" value="P-loop_NTPase"/>
</dbReference>
<evidence type="ECO:0000313" key="3">
    <source>
        <dbReference type="EMBL" id="SPD72640.1"/>
    </source>
</evidence>